<comment type="caution">
    <text evidence="9">The sequence shown here is derived from an EMBL/GenBank/DDBJ whole genome shotgun (WGS) entry which is preliminary data.</text>
</comment>
<evidence type="ECO:0000313" key="9">
    <source>
        <dbReference type="EMBL" id="MEN0644498.1"/>
    </source>
</evidence>
<dbReference type="InterPro" id="IPR025202">
    <property type="entry name" value="PLD-like_dom"/>
</dbReference>
<keyword evidence="5" id="KW-0442">Lipid degradation</keyword>
<evidence type="ECO:0000256" key="1">
    <source>
        <dbReference type="ARBA" id="ARBA00000798"/>
    </source>
</evidence>
<evidence type="ECO:0000256" key="3">
    <source>
        <dbReference type="ARBA" id="ARBA00012027"/>
    </source>
</evidence>
<evidence type="ECO:0000256" key="6">
    <source>
        <dbReference type="ARBA" id="ARBA00023098"/>
    </source>
</evidence>
<evidence type="ECO:0000256" key="2">
    <source>
        <dbReference type="ARBA" id="ARBA00008664"/>
    </source>
</evidence>
<evidence type="ECO:0000256" key="7">
    <source>
        <dbReference type="SAM" id="Phobius"/>
    </source>
</evidence>
<evidence type="ECO:0000313" key="10">
    <source>
        <dbReference type="Proteomes" id="UP001418796"/>
    </source>
</evidence>
<protein>
    <recommendedName>
        <fullName evidence="3">phospholipase D</fullName>
        <ecNumber evidence="3">3.1.4.4</ecNumber>
    </recommendedName>
</protein>
<dbReference type="PANTHER" id="PTHR43856:SF1">
    <property type="entry name" value="MITOCHONDRIAL CARDIOLIPIN HYDROLASE"/>
    <property type="match status" value="1"/>
</dbReference>
<dbReference type="EC" id="3.1.4.4" evidence="3"/>
<keyword evidence="7" id="KW-0812">Transmembrane</keyword>
<keyword evidence="4" id="KW-0378">Hydrolase</keyword>
<dbReference type="EMBL" id="JBCITK010000001">
    <property type="protein sequence ID" value="MEN0644498.1"/>
    <property type="molecule type" value="Genomic_DNA"/>
</dbReference>
<dbReference type="PANTHER" id="PTHR43856">
    <property type="entry name" value="CARDIOLIPIN HYDROLASE"/>
    <property type="match status" value="1"/>
</dbReference>
<accession>A0ABU9VKR6</accession>
<dbReference type="SUPFAM" id="SSF56024">
    <property type="entry name" value="Phospholipase D/nuclease"/>
    <property type="match status" value="2"/>
</dbReference>
<dbReference type="InterPro" id="IPR051406">
    <property type="entry name" value="PLD_domain"/>
</dbReference>
<keyword evidence="7" id="KW-0472">Membrane</keyword>
<evidence type="ECO:0000256" key="5">
    <source>
        <dbReference type="ARBA" id="ARBA00022963"/>
    </source>
</evidence>
<gene>
    <name evidence="9" type="ORF">MKY91_15200</name>
</gene>
<evidence type="ECO:0000259" key="8">
    <source>
        <dbReference type="PROSITE" id="PS50035"/>
    </source>
</evidence>
<keyword evidence="7" id="KW-1133">Transmembrane helix</keyword>
<reference evidence="9 10" key="1">
    <citation type="submission" date="2024-03" db="EMBL/GenBank/DDBJ databases">
        <title>Bacilli Hybrid Assemblies.</title>
        <authorList>
            <person name="Kovac J."/>
        </authorList>
    </citation>
    <scope>NUCLEOTIDE SEQUENCE [LARGE SCALE GENOMIC DNA]</scope>
    <source>
        <strain evidence="9 10">FSL R7-0666</strain>
    </source>
</reference>
<comment type="catalytic activity">
    <reaction evidence="1">
        <text>a 1,2-diacyl-sn-glycero-3-phosphocholine + H2O = a 1,2-diacyl-sn-glycero-3-phosphate + choline + H(+)</text>
        <dbReference type="Rhea" id="RHEA:14445"/>
        <dbReference type="ChEBI" id="CHEBI:15354"/>
        <dbReference type="ChEBI" id="CHEBI:15377"/>
        <dbReference type="ChEBI" id="CHEBI:15378"/>
        <dbReference type="ChEBI" id="CHEBI:57643"/>
        <dbReference type="ChEBI" id="CHEBI:58608"/>
        <dbReference type="EC" id="3.1.4.4"/>
    </reaction>
</comment>
<keyword evidence="6" id="KW-0443">Lipid metabolism</keyword>
<feature type="transmembrane region" description="Helical" evidence="7">
    <location>
        <begin position="12"/>
        <end position="31"/>
    </location>
</feature>
<proteinExistence type="inferred from homology"/>
<comment type="similarity">
    <text evidence="2">Belongs to the phospholipase D family.</text>
</comment>
<dbReference type="Gene3D" id="3.30.870.10">
    <property type="entry name" value="Endonuclease Chain A"/>
    <property type="match status" value="2"/>
</dbReference>
<dbReference type="InterPro" id="IPR001736">
    <property type="entry name" value="PLipase_D/transphosphatidylase"/>
</dbReference>
<sequence length="481" mass="54158">MKRSSLTKRHLLLILPIVFIILYVSTIIYGVNRPLPDNDLSYQSDLKPVTSPTFLSDLSFTQSNNQVFEQEIFDYVKEMIQQAEGFVVFDMFLFNSIYGEDESFPALAEDMTQALIQRKQEDPNLAITVITDPINTMYGANVPDHLQQLEEADIPVIISDLDSLRDSNPLYSAFYKLFLRWDTVGNIGGLPNVLGSNGKDANLHSYLTSLNGKANHRKIVLTDQEALISSGNPHDASALHNNVAIAFKGELLEDLLKTEEAVARYSANATIEAPTLDSSDDGTETDVYGEILTERPIKDRALSMINEAETGDTIWIGLLYLSEQSIVDALIEAANNQVAVHIVLDQNVESFGNKKIGLPNKPVAARLMKEAEDHLEIRWYETNKEQYHPKILFLDSSNGSQLLSGSANFTRRNLDDLNLETNIYLTGPEDAEIMNETRAYFNRIWTNDGGIYTSDYETYKDDSLWLRGIFTIQKWTNLSTF</sequence>
<dbReference type="Proteomes" id="UP001418796">
    <property type="component" value="Unassembled WGS sequence"/>
</dbReference>
<dbReference type="PROSITE" id="PS50035">
    <property type="entry name" value="PLD"/>
    <property type="match status" value="1"/>
</dbReference>
<keyword evidence="10" id="KW-1185">Reference proteome</keyword>
<dbReference type="Pfam" id="PF13091">
    <property type="entry name" value="PLDc_2"/>
    <property type="match status" value="1"/>
</dbReference>
<organism evidence="9 10">
    <name type="scientific">Alkalicoccobacillus gibsonii</name>
    <dbReference type="NCBI Taxonomy" id="79881"/>
    <lineage>
        <taxon>Bacteria</taxon>
        <taxon>Bacillati</taxon>
        <taxon>Bacillota</taxon>
        <taxon>Bacilli</taxon>
        <taxon>Bacillales</taxon>
        <taxon>Bacillaceae</taxon>
        <taxon>Alkalicoccobacillus</taxon>
    </lineage>
</organism>
<feature type="domain" description="PLD phosphodiesterase" evidence="8">
    <location>
        <begin position="383"/>
        <end position="413"/>
    </location>
</feature>
<dbReference type="RefSeq" id="WP_343131178.1">
    <property type="nucleotide sequence ID" value="NZ_JBCITK010000001.1"/>
</dbReference>
<name>A0ABU9VKR6_9BACI</name>
<evidence type="ECO:0000256" key="4">
    <source>
        <dbReference type="ARBA" id="ARBA00022801"/>
    </source>
</evidence>